<protein>
    <recommendedName>
        <fullName evidence="4">Male-enhanced antigen 1</fullName>
    </recommendedName>
</protein>
<evidence type="ECO:0000313" key="2">
    <source>
        <dbReference type="EMBL" id="KAK5986500.1"/>
    </source>
</evidence>
<feature type="compositionally biased region" description="Polar residues" evidence="1">
    <location>
        <begin position="110"/>
        <end position="120"/>
    </location>
</feature>
<evidence type="ECO:0000313" key="3">
    <source>
        <dbReference type="Proteomes" id="UP001331761"/>
    </source>
</evidence>
<dbReference type="AlphaFoldDB" id="A0AAN8G972"/>
<evidence type="ECO:0008006" key="4">
    <source>
        <dbReference type="Google" id="ProtNLM"/>
    </source>
</evidence>
<keyword evidence="3" id="KW-1185">Reference proteome</keyword>
<feature type="region of interest" description="Disordered" evidence="1">
    <location>
        <begin position="1"/>
        <end position="27"/>
    </location>
</feature>
<feature type="compositionally biased region" description="Acidic residues" evidence="1">
    <location>
        <begin position="53"/>
        <end position="73"/>
    </location>
</feature>
<proteinExistence type="predicted"/>
<feature type="region of interest" description="Disordered" evidence="1">
    <location>
        <begin position="92"/>
        <end position="131"/>
    </location>
</feature>
<dbReference type="Proteomes" id="UP001331761">
    <property type="component" value="Unassembled WGS sequence"/>
</dbReference>
<accession>A0AAN8G972</accession>
<reference evidence="2 3" key="1">
    <citation type="submission" date="2019-10" db="EMBL/GenBank/DDBJ databases">
        <title>Assembly and Annotation for the nematode Trichostrongylus colubriformis.</title>
        <authorList>
            <person name="Martin J."/>
        </authorList>
    </citation>
    <scope>NUCLEOTIDE SEQUENCE [LARGE SCALE GENOMIC DNA]</scope>
    <source>
        <strain evidence="2">G859</strain>
        <tissue evidence="2">Whole worm</tissue>
    </source>
</reference>
<name>A0AAN8G972_TRICO</name>
<dbReference type="EMBL" id="WIXE01000532">
    <property type="protein sequence ID" value="KAK5986500.1"/>
    <property type="molecule type" value="Genomic_DNA"/>
</dbReference>
<dbReference type="Pfam" id="PF06910">
    <property type="entry name" value="MEA1"/>
    <property type="match status" value="1"/>
</dbReference>
<gene>
    <name evidence="2" type="ORF">GCK32_004862</name>
</gene>
<feature type="non-terminal residue" evidence="2">
    <location>
        <position position="1"/>
    </location>
</feature>
<evidence type="ECO:0000256" key="1">
    <source>
        <dbReference type="SAM" id="MobiDB-lite"/>
    </source>
</evidence>
<sequence length="214" mass="23725">GLNTAAISMTPRRESHLDNNGEGSNDDFRAYEADGWRVGYEVEMNGVGIVNDGDSDAGSDFPDTDPETDGDLDLDEDEVSCHAGYRTLPFQMEERVAENSTSCDEGIDQNDISSSDGNNNADDEGPPIVGNAVSYPIRKEFEKLIQEKSTSSKISYDEPLPHRPNSIILDEEKIRTIREAMSGFTLPPPPQWANLDNDKFNQIVKEKISLRKPE</sequence>
<comment type="caution">
    <text evidence="2">The sequence shown here is derived from an EMBL/GenBank/DDBJ whole genome shotgun (WGS) entry which is preliminary data.</text>
</comment>
<organism evidence="2 3">
    <name type="scientific">Trichostrongylus colubriformis</name>
    <name type="common">Black scour worm</name>
    <dbReference type="NCBI Taxonomy" id="6319"/>
    <lineage>
        <taxon>Eukaryota</taxon>
        <taxon>Metazoa</taxon>
        <taxon>Ecdysozoa</taxon>
        <taxon>Nematoda</taxon>
        <taxon>Chromadorea</taxon>
        <taxon>Rhabditida</taxon>
        <taxon>Rhabditina</taxon>
        <taxon>Rhabditomorpha</taxon>
        <taxon>Strongyloidea</taxon>
        <taxon>Trichostrongylidae</taxon>
        <taxon>Trichostrongylus</taxon>
    </lineage>
</organism>
<feature type="region of interest" description="Disordered" evidence="1">
    <location>
        <begin position="47"/>
        <end position="73"/>
    </location>
</feature>